<evidence type="ECO:0000259" key="1">
    <source>
        <dbReference type="Pfam" id="PF04195"/>
    </source>
</evidence>
<evidence type="ECO:0000313" key="3">
    <source>
        <dbReference type="Proteomes" id="UP000053144"/>
    </source>
</evidence>
<name>A0A0L9V3X6_PHAAN</name>
<reference evidence="3" key="1">
    <citation type="journal article" date="2015" name="Proc. Natl. Acad. Sci. U.S.A.">
        <title>Genome sequencing of adzuki bean (Vigna angularis) provides insight into high starch and low fat accumulation and domestication.</title>
        <authorList>
            <person name="Yang K."/>
            <person name="Tian Z."/>
            <person name="Chen C."/>
            <person name="Luo L."/>
            <person name="Zhao B."/>
            <person name="Wang Z."/>
            <person name="Yu L."/>
            <person name="Li Y."/>
            <person name="Sun Y."/>
            <person name="Li W."/>
            <person name="Chen Y."/>
            <person name="Li Y."/>
            <person name="Zhang Y."/>
            <person name="Ai D."/>
            <person name="Zhao J."/>
            <person name="Shang C."/>
            <person name="Ma Y."/>
            <person name="Wu B."/>
            <person name="Wang M."/>
            <person name="Gao L."/>
            <person name="Sun D."/>
            <person name="Zhang P."/>
            <person name="Guo F."/>
            <person name="Wang W."/>
            <person name="Li Y."/>
            <person name="Wang J."/>
            <person name="Varshney R.K."/>
            <person name="Wang J."/>
            <person name="Ling H.Q."/>
            <person name="Wan P."/>
        </authorList>
    </citation>
    <scope>NUCLEOTIDE SEQUENCE</scope>
    <source>
        <strain evidence="3">cv. Jingnong 6</strain>
    </source>
</reference>
<proteinExistence type="predicted"/>
<dbReference type="AlphaFoldDB" id="A0A0L9V3X6"/>
<organism evidence="2 3">
    <name type="scientific">Phaseolus angularis</name>
    <name type="common">Azuki bean</name>
    <name type="synonym">Vigna angularis</name>
    <dbReference type="NCBI Taxonomy" id="3914"/>
    <lineage>
        <taxon>Eukaryota</taxon>
        <taxon>Viridiplantae</taxon>
        <taxon>Streptophyta</taxon>
        <taxon>Embryophyta</taxon>
        <taxon>Tracheophyta</taxon>
        <taxon>Spermatophyta</taxon>
        <taxon>Magnoliopsida</taxon>
        <taxon>eudicotyledons</taxon>
        <taxon>Gunneridae</taxon>
        <taxon>Pentapetalae</taxon>
        <taxon>rosids</taxon>
        <taxon>fabids</taxon>
        <taxon>Fabales</taxon>
        <taxon>Fabaceae</taxon>
        <taxon>Papilionoideae</taxon>
        <taxon>50 kb inversion clade</taxon>
        <taxon>NPAAA clade</taxon>
        <taxon>indigoferoid/millettioid clade</taxon>
        <taxon>Phaseoleae</taxon>
        <taxon>Vigna</taxon>
    </lineage>
</organism>
<dbReference type="Proteomes" id="UP000053144">
    <property type="component" value="Chromosome 8"/>
</dbReference>
<evidence type="ECO:0000313" key="2">
    <source>
        <dbReference type="EMBL" id="KOM49686.1"/>
    </source>
</evidence>
<dbReference type="EMBL" id="CM003378">
    <property type="protein sequence ID" value="KOM49686.1"/>
    <property type="molecule type" value="Genomic_DNA"/>
</dbReference>
<accession>A0A0L9V3X6</accession>
<dbReference type="InterPro" id="IPR007321">
    <property type="entry name" value="Transposase_28"/>
</dbReference>
<protein>
    <recommendedName>
        <fullName evidence="1">Transposase (putative) gypsy type domain-containing protein</fullName>
    </recommendedName>
</protein>
<gene>
    <name evidence="2" type="ORF">LR48_Vigan08g051300</name>
</gene>
<dbReference type="Pfam" id="PF04195">
    <property type="entry name" value="Transposase_28"/>
    <property type="match status" value="1"/>
</dbReference>
<dbReference type="Gramene" id="KOM49686">
    <property type="protein sequence ID" value="KOM49686"/>
    <property type="gene ID" value="LR48_Vigan08g051300"/>
</dbReference>
<sequence>MVVEAPGESSAGVHREITTILSGESAFLYGNATVENPENPSPSSPNVSGYDWASRDIDVLKTLNVAPTQLHPNSWGYIQAFAAMCQALAIKPTSSLFLHFFRARPVARRGWISLISQPGNATLELYSQSFRDIIGRKGPLRDWFRIMSESKPGSVCNVQRAAEGVDNGYWNDLKEELKYRMVGMQKSKPECRKVN</sequence>
<feature type="domain" description="Transposase (putative) gypsy type" evidence="1">
    <location>
        <begin position="57"/>
        <end position="105"/>
    </location>
</feature>